<organism evidence="8 9">
    <name type="scientific">Morus notabilis</name>
    <dbReference type="NCBI Taxonomy" id="981085"/>
    <lineage>
        <taxon>Eukaryota</taxon>
        <taxon>Viridiplantae</taxon>
        <taxon>Streptophyta</taxon>
        <taxon>Embryophyta</taxon>
        <taxon>Tracheophyta</taxon>
        <taxon>Spermatophyta</taxon>
        <taxon>Magnoliopsida</taxon>
        <taxon>eudicotyledons</taxon>
        <taxon>Gunneridae</taxon>
        <taxon>Pentapetalae</taxon>
        <taxon>rosids</taxon>
        <taxon>fabids</taxon>
        <taxon>Rosales</taxon>
        <taxon>Moraceae</taxon>
        <taxon>Moreae</taxon>
        <taxon>Morus</taxon>
    </lineage>
</organism>
<comment type="similarity">
    <text evidence="1">Belongs to the peptidase S8 family.</text>
</comment>
<evidence type="ECO:0000256" key="1">
    <source>
        <dbReference type="ARBA" id="ARBA00011073"/>
    </source>
</evidence>
<accession>W9R9V7</accession>
<dbReference type="FunFam" id="3.30.70.80:FF:000002">
    <property type="entry name" value="Subtilisin-like protease SBT5.3"/>
    <property type="match status" value="1"/>
</dbReference>
<dbReference type="STRING" id="981085.W9R9V7"/>
<keyword evidence="9" id="KW-1185">Reference proteome</keyword>
<protein>
    <recommendedName>
        <fullName evidence="7">Inhibitor I9 domain-containing protein</fullName>
    </recommendedName>
</protein>
<proteinExistence type="inferred from homology"/>
<dbReference type="PANTHER" id="PTHR48222">
    <property type="entry name" value="PROTEINASE INHIBITOR, PROPEPTIDE"/>
    <property type="match status" value="1"/>
</dbReference>
<dbReference type="GO" id="GO:0008236">
    <property type="term" value="F:serine-type peptidase activity"/>
    <property type="evidence" value="ECO:0007669"/>
    <property type="project" value="UniProtKB-KW"/>
</dbReference>
<reference evidence="9" key="1">
    <citation type="submission" date="2013-01" db="EMBL/GenBank/DDBJ databases">
        <title>Draft Genome Sequence of a Mulberry Tree, Morus notabilis C.K. Schneid.</title>
        <authorList>
            <person name="He N."/>
            <person name="Zhao S."/>
        </authorList>
    </citation>
    <scope>NUCLEOTIDE SEQUENCE</scope>
</reference>
<evidence type="ECO:0000256" key="3">
    <source>
        <dbReference type="ARBA" id="ARBA00022729"/>
    </source>
</evidence>
<dbReference type="Gene3D" id="3.30.70.80">
    <property type="entry name" value="Peptidase S8 propeptide/proteinase inhibitor I9"/>
    <property type="match status" value="1"/>
</dbReference>
<feature type="domain" description="Inhibitor I9" evidence="7">
    <location>
        <begin position="59"/>
        <end position="121"/>
    </location>
</feature>
<evidence type="ECO:0000256" key="2">
    <source>
        <dbReference type="ARBA" id="ARBA00022670"/>
    </source>
</evidence>
<keyword evidence="4" id="KW-0378">Hydrolase</keyword>
<feature type="signal peptide" evidence="6">
    <location>
        <begin position="1"/>
        <end position="22"/>
    </location>
</feature>
<dbReference type="PANTHER" id="PTHR48222:SF4">
    <property type="entry name" value="PROTEINASE INHIBITOR, PROPEPTIDE"/>
    <property type="match status" value="1"/>
</dbReference>
<evidence type="ECO:0000256" key="6">
    <source>
        <dbReference type="SAM" id="SignalP"/>
    </source>
</evidence>
<feature type="chain" id="PRO_5004932449" description="Inhibitor I9 domain-containing protein" evidence="6">
    <location>
        <begin position="23"/>
        <end position="162"/>
    </location>
</feature>
<dbReference type="GO" id="GO:0006508">
    <property type="term" value="P:proteolysis"/>
    <property type="evidence" value="ECO:0007669"/>
    <property type="project" value="UniProtKB-KW"/>
</dbReference>
<keyword evidence="5" id="KW-0720">Serine protease</keyword>
<sequence length="162" mass="18088">MKDNHTALLLVFMSLLISLVNIENYLLTAVDAKSNVYIIHMGKKQREDAKLLKKTHHEVYIIHMGKKQREDAKLLKKTHHEVLAKVLGSKEESARAMVYSYKHGFSGFAAKMTESQAQKISVTWCGTGYTKRALQGPNDKKLGLSSTLVALSNPFSAEIQTG</sequence>
<evidence type="ECO:0000313" key="9">
    <source>
        <dbReference type="Proteomes" id="UP000030645"/>
    </source>
</evidence>
<dbReference type="Pfam" id="PF05922">
    <property type="entry name" value="Inhibitor_I9"/>
    <property type="match status" value="1"/>
</dbReference>
<dbReference type="AlphaFoldDB" id="W9R9V7"/>
<evidence type="ECO:0000313" key="8">
    <source>
        <dbReference type="EMBL" id="EXB78388.1"/>
    </source>
</evidence>
<keyword evidence="3 6" id="KW-0732">Signal</keyword>
<evidence type="ECO:0000256" key="5">
    <source>
        <dbReference type="ARBA" id="ARBA00022825"/>
    </source>
</evidence>
<keyword evidence="2" id="KW-0645">Protease</keyword>
<dbReference type="Proteomes" id="UP000030645">
    <property type="component" value="Unassembled WGS sequence"/>
</dbReference>
<evidence type="ECO:0000256" key="4">
    <source>
        <dbReference type="ARBA" id="ARBA00022801"/>
    </source>
</evidence>
<dbReference type="InterPro" id="IPR010259">
    <property type="entry name" value="S8pro/Inhibitor_I9"/>
</dbReference>
<dbReference type="InterPro" id="IPR037045">
    <property type="entry name" value="S8pro/Inhibitor_I9_sf"/>
</dbReference>
<evidence type="ECO:0000259" key="7">
    <source>
        <dbReference type="Pfam" id="PF05922"/>
    </source>
</evidence>
<name>W9R9V7_9ROSA</name>
<dbReference type="EMBL" id="KE344772">
    <property type="protein sequence ID" value="EXB78388.1"/>
    <property type="molecule type" value="Genomic_DNA"/>
</dbReference>
<gene>
    <name evidence="8" type="ORF">L484_003250</name>
</gene>